<sequence>MLNEFNYQQILNEVYDETIPYFQDGKVADYIPALAKVNPEQFAMSITLFNGKQYHVGVCDEKFSIQSISKVYTFTKALQLFGTKLYKRVGKEPSGNPFNSLVQLEYEKGIPRNPFINAGAIVVTDALLSYFKNIDKCFNDTLSFIQETSDNETIGFDRNVWFSEYQHGHRNLALANLMKSYNNIDNLVEDVVKTYFKHCSIEMSTKELSRSMLFLANHGIDPINGKEYVTHEQAKRINALMLTCGHYDASGEFAFYVGLPGKSGVGGGIVAIVPKVMSIAVFSPRLNSWGNSLCGTKALEIFAKKTGLSIF</sequence>
<protein>
    <recommendedName>
        <fullName evidence="3 6">Glutaminase</fullName>
        <ecNumber evidence="3 6">3.5.1.2</ecNumber>
    </recommendedName>
</protein>
<evidence type="ECO:0000256" key="4">
    <source>
        <dbReference type="ARBA" id="ARBA00022801"/>
    </source>
</evidence>
<feature type="binding site" evidence="6">
    <location>
        <position position="265"/>
    </location>
    <ligand>
        <name>substrate</name>
    </ligand>
</feature>
<evidence type="ECO:0000256" key="1">
    <source>
        <dbReference type="ARBA" id="ARBA00011076"/>
    </source>
</evidence>
<dbReference type="Gene3D" id="3.40.710.10">
    <property type="entry name" value="DD-peptidase/beta-lactamase superfamily"/>
    <property type="match status" value="1"/>
</dbReference>
<dbReference type="FunFam" id="3.40.710.10:FF:000005">
    <property type="entry name" value="Glutaminase"/>
    <property type="match status" value="1"/>
</dbReference>
<accession>A0A5P8NXZ0</accession>
<evidence type="ECO:0000313" key="7">
    <source>
        <dbReference type="EMBL" id="QFR48305.1"/>
    </source>
</evidence>
<comment type="subunit">
    <text evidence="2 6">Homotetramer.</text>
</comment>
<evidence type="ECO:0000256" key="2">
    <source>
        <dbReference type="ARBA" id="ARBA00011881"/>
    </source>
</evidence>
<comment type="similarity">
    <text evidence="1 6">Belongs to the glutaminase family.</text>
</comment>
<feature type="binding site" evidence="6">
    <location>
        <position position="195"/>
    </location>
    <ligand>
        <name>substrate</name>
    </ligand>
</feature>
<dbReference type="PANTHER" id="PTHR12544:SF29">
    <property type="entry name" value="GLUTAMINASE"/>
    <property type="match status" value="1"/>
</dbReference>
<reference evidence="7 8" key="1">
    <citation type="submission" date="2019-09" db="EMBL/GenBank/DDBJ databases">
        <title>Sulfurimonas gotlandica sp. nov., a chemoautotrophic and psychrotolerant epsilonproteobacterium isolated from a pelagic redoxcline, and an emended description of the genus Sulfurimonas.</title>
        <authorList>
            <person name="Wang S."/>
            <person name="Jiang L."/>
            <person name="Shao S."/>
        </authorList>
    </citation>
    <scope>NUCLEOTIDE SEQUENCE [LARGE SCALE GENOMIC DNA]</scope>
    <source>
        <strain evidence="7 8">GYSZ_1</strain>
    </source>
</reference>
<feature type="binding site" evidence="6">
    <location>
        <position position="67"/>
    </location>
    <ligand>
        <name>substrate</name>
    </ligand>
</feature>
<dbReference type="KEGG" id="sulg:FJR48_00620"/>
<dbReference type="NCBIfam" id="TIGR03814">
    <property type="entry name" value="Gln_ase"/>
    <property type="match status" value="1"/>
</dbReference>
<dbReference type="EMBL" id="CP043617">
    <property type="protein sequence ID" value="QFR48305.1"/>
    <property type="molecule type" value="Genomic_DNA"/>
</dbReference>
<dbReference type="GO" id="GO:0004359">
    <property type="term" value="F:glutaminase activity"/>
    <property type="evidence" value="ECO:0007669"/>
    <property type="project" value="UniProtKB-UniRule"/>
</dbReference>
<evidence type="ECO:0000256" key="3">
    <source>
        <dbReference type="ARBA" id="ARBA00012918"/>
    </source>
</evidence>
<dbReference type="InterPro" id="IPR012338">
    <property type="entry name" value="Beta-lactam/transpept-like"/>
</dbReference>
<feature type="binding site" evidence="6">
    <location>
        <position position="247"/>
    </location>
    <ligand>
        <name>substrate</name>
    </ligand>
</feature>
<dbReference type="Proteomes" id="UP000326944">
    <property type="component" value="Chromosome"/>
</dbReference>
<dbReference type="RefSeq" id="WP_152306248.1">
    <property type="nucleotide sequence ID" value="NZ_CP043617.1"/>
</dbReference>
<dbReference type="GO" id="GO:0006537">
    <property type="term" value="P:glutamate biosynthetic process"/>
    <property type="evidence" value="ECO:0007669"/>
    <property type="project" value="TreeGrafter"/>
</dbReference>
<keyword evidence="4 6" id="KW-0378">Hydrolase</keyword>
<dbReference type="NCBIfam" id="NF002133">
    <property type="entry name" value="PRK00971.1-2"/>
    <property type="match status" value="1"/>
</dbReference>
<dbReference type="InterPro" id="IPR015868">
    <property type="entry name" value="Glutaminase"/>
</dbReference>
<dbReference type="GO" id="GO:0006543">
    <property type="term" value="P:L-glutamine catabolic process"/>
    <property type="evidence" value="ECO:0007669"/>
    <property type="project" value="TreeGrafter"/>
</dbReference>
<dbReference type="SUPFAM" id="SSF56601">
    <property type="entry name" value="beta-lactamase/transpeptidase-like"/>
    <property type="match status" value="1"/>
</dbReference>
<dbReference type="Pfam" id="PF04960">
    <property type="entry name" value="Glutaminase"/>
    <property type="match status" value="1"/>
</dbReference>
<dbReference type="OrthoDB" id="9788822at2"/>
<feature type="binding site" evidence="6">
    <location>
        <position position="164"/>
    </location>
    <ligand>
        <name>substrate</name>
    </ligand>
</feature>
<feature type="binding site" evidence="6">
    <location>
        <position position="171"/>
    </location>
    <ligand>
        <name>substrate</name>
    </ligand>
</feature>
<dbReference type="EC" id="3.5.1.2" evidence="3 6"/>
<dbReference type="AlphaFoldDB" id="A0A5P8NXZ0"/>
<dbReference type="HAMAP" id="MF_00313">
    <property type="entry name" value="Glutaminase"/>
    <property type="match status" value="1"/>
</dbReference>
<evidence type="ECO:0000313" key="8">
    <source>
        <dbReference type="Proteomes" id="UP000326944"/>
    </source>
</evidence>
<gene>
    <name evidence="6" type="primary">glsA</name>
    <name evidence="7" type="ORF">FJR48_00620</name>
</gene>
<organism evidence="7 8">
    <name type="scientific">Sulfurimonas lithotrophica</name>
    <dbReference type="NCBI Taxonomy" id="2590022"/>
    <lineage>
        <taxon>Bacteria</taxon>
        <taxon>Pseudomonadati</taxon>
        <taxon>Campylobacterota</taxon>
        <taxon>Epsilonproteobacteria</taxon>
        <taxon>Campylobacterales</taxon>
        <taxon>Sulfurimonadaceae</taxon>
        <taxon>Sulfurimonas</taxon>
    </lineage>
</organism>
<evidence type="ECO:0000256" key="6">
    <source>
        <dbReference type="HAMAP-Rule" id="MF_00313"/>
    </source>
</evidence>
<dbReference type="NCBIfam" id="NF002132">
    <property type="entry name" value="PRK00971.1-1"/>
    <property type="match status" value="1"/>
</dbReference>
<feature type="binding site" evidence="6">
    <location>
        <position position="117"/>
    </location>
    <ligand>
        <name>substrate</name>
    </ligand>
</feature>
<keyword evidence="6" id="KW-0007">Acetylation</keyword>
<name>A0A5P8NXZ0_9BACT</name>
<dbReference type="PANTHER" id="PTHR12544">
    <property type="entry name" value="GLUTAMINASE"/>
    <property type="match status" value="1"/>
</dbReference>
<keyword evidence="8" id="KW-1185">Reference proteome</keyword>
<comment type="catalytic activity">
    <reaction evidence="5 6">
        <text>L-glutamine + H2O = L-glutamate + NH4(+)</text>
        <dbReference type="Rhea" id="RHEA:15889"/>
        <dbReference type="ChEBI" id="CHEBI:15377"/>
        <dbReference type="ChEBI" id="CHEBI:28938"/>
        <dbReference type="ChEBI" id="CHEBI:29985"/>
        <dbReference type="ChEBI" id="CHEBI:58359"/>
        <dbReference type="EC" id="3.5.1.2"/>
    </reaction>
</comment>
<evidence type="ECO:0000256" key="5">
    <source>
        <dbReference type="ARBA" id="ARBA00049534"/>
    </source>
</evidence>
<proteinExistence type="inferred from homology"/>